<dbReference type="EMBL" id="LT960614">
    <property type="protein sequence ID" value="SON56315.1"/>
    <property type="molecule type" value="Genomic_DNA"/>
</dbReference>
<name>A0A2C9D9Q2_9HYPH</name>
<evidence type="ECO:0000256" key="1">
    <source>
        <dbReference type="SAM" id="MobiDB-lite"/>
    </source>
</evidence>
<proteinExistence type="predicted"/>
<evidence type="ECO:0000313" key="3">
    <source>
        <dbReference type="Proteomes" id="UP000223606"/>
    </source>
</evidence>
<protein>
    <submittedName>
        <fullName evidence="2">Uncharacterized protein</fullName>
    </submittedName>
</protein>
<feature type="compositionally biased region" description="Low complexity" evidence="1">
    <location>
        <begin position="114"/>
        <end position="124"/>
    </location>
</feature>
<dbReference type="AlphaFoldDB" id="A0A2C9D9Q2"/>
<reference evidence="3" key="1">
    <citation type="submission" date="2017-09" db="EMBL/GenBank/DDBJ databases">
        <title>Genome sequence of Nannocystis excedens DSM 71.</title>
        <authorList>
            <person name="Blom J."/>
        </authorList>
    </citation>
    <scope>NUCLEOTIDE SEQUENCE [LARGE SCALE GENOMIC DNA]</scope>
    <source>
        <strain evidence="3">type strain: E19</strain>
    </source>
</reference>
<organism evidence="2 3">
    <name type="scientific">Hartmannibacter diazotrophicus</name>
    <dbReference type="NCBI Taxonomy" id="1482074"/>
    <lineage>
        <taxon>Bacteria</taxon>
        <taxon>Pseudomonadati</taxon>
        <taxon>Pseudomonadota</taxon>
        <taxon>Alphaproteobacteria</taxon>
        <taxon>Hyphomicrobiales</taxon>
        <taxon>Pleomorphomonadaceae</taxon>
        <taxon>Hartmannibacter</taxon>
    </lineage>
</organism>
<accession>A0A2C9D9Q2</accession>
<dbReference type="KEGG" id="hdi:HDIA_2774"/>
<dbReference type="Proteomes" id="UP000223606">
    <property type="component" value="Chromosome 1"/>
</dbReference>
<gene>
    <name evidence="2" type="ORF">HDIA_2774</name>
</gene>
<evidence type="ECO:0000313" key="2">
    <source>
        <dbReference type="EMBL" id="SON56315.1"/>
    </source>
</evidence>
<sequence length="124" mass="12852">MTSSQRHRIAGRVAIIGTFAVLLAACASGPTDLPGFLASIETAEPSQPTAKQPAAVERNRNALLGVAQERSGTARAVGESLPSAMALAIIRQQQQEEARRLLDESGAGADVPVTGTGETRTTTE</sequence>
<feature type="region of interest" description="Disordered" evidence="1">
    <location>
        <begin position="97"/>
        <end position="124"/>
    </location>
</feature>
<dbReference type="RefSeq" id="WP_099556709.1">
    <property type="nucleotide sequence ID" value="NZ_LT960614.1"/>
</dbReference>
<dbReference type="PROSITE" id="PS51257">
    <property type="entry name" value="PROKAR_LIPOPROTEIN"/>
    <property type="match status" value="1"/>
</dbReference>
<keyword evidence="3" id="KW-1185">Reference proteome</keyword>